<evidence type="ECO:0000256" key="4">
    <source>
        <dbReference type="ARBA" id="ARBA00022692"/>
    </source>
</evidence>
<feature type="transmembrane region" description="Helical" evidence="9">
    <location>
        <begin position="224"/>
        <end position="253"/>
    </location>
</feature>
<evidence type="ECO:0000256" key="1">
    <source>
        <dbReference type="ARBA" id="ARBA00004651"/>
    </source>
</evidence>
<dbReference type="GO" id="GO:0006865">
    <property type="term" value="P:amino acid transport"/>
    <property type="evidence" value="ECO:0007669"/>
    <property type="project" value="UniProtKB-KW"/>
</dbReference>
<dbReference type="Proteomes" id="UP000289200">
    <property type="component" value="Unassembled WGS sequence"/>
</dbReference>
<keyword evidence="3" id="KW-1003">Cell membrane</keyword>
<keyword evidence="11" id="KW-1185">Reference proteome</keyword>
<feature type="transmembrane region" description="Helical" evidence="9">
    <location>
        <begin position="6"/>
        <end position="26"/>
    </location>
</feature>
<dbReference type="EMBL" id="UWOC01000208">
    <property type="protein sequence ID" value="VCU11663.1"/>
    <property type="molecule type" value="Genomic_DNA"/>
</dbReference>
<feature type="transmembrane region" description="Helical" evidence="9">
    <location>
        <begin position="33"/>
        <end position="53"/>
    </location>
</feature>
<name>A0A327K107_9BRAD</name>
<dbReference type="OrthoDB" id="7264436at2"/>
<dbReference type="GO" id="GO:0005886">
    <property type="term" value="C:plasma membrane"/>
    <property type="evidence" value="ECO:0007669"/>
    <property type="project" value="UniProtKB-SubCell"/>
</dbReference>
<dbReference type="PANTHER" id="PTHR11795:SF445">
    <property type="entry name" value="AMINO ACID ABC TRANSPORTER PERMEASE PROTEIN"/>
    <property type="match status" value="1"/>
</dbReference>
<comment type="caution">
    <text evidence="10">The sequence shown here is derived from an EMBL/GenBank/DDBJ whole genome shotgun (WGS) entry which is preliminary data.</text>
</comment>
<evidence type="ECO:0000256" key="7">
    <source>
        <dbReference type="ARBA" id="ARBA00023136"/>
    </source>
</evidence>
<evidence type="ECO:0000256" key="9">
    <source>
        <dbReference type="SAM" id="Phobius"/>
    </source>
</evidence>
<dbReference type="PANTHER" id="PTHR11795">
    <property type="entry name" value="BRANCHED-CHAIN AMINO ACID TRANSPORT SYSTEM PERMEASE PROTEIN LIVH"/>
    <property type="match status" value="1"/>
</dbReference>
<protein>
    <submittedName>
        <fullName evidence="10">High-affinity branched-chain amino acid transport system permease protein LivH</fullName>
    </submittedName>
</protein>
<dbReference type="AlphaFoldDB" id="A0A327K107"/>
<keyword evidence="2" id="KW-0813">Transport</keyword>
<dbReference type="InterPro" id="IPR001851">
    <property type="entry name" value="ABC_transp_permease"/>
</dbReference>
<comment type="subcellular location">
    <subcellularLocation>
        <location evidence="1">Cell membrane</location>
        <topology evidence="1">Multi-pass membrane protein</topology>
    </subcellularLocation>
</comment>
<keyword evidence="6 9" id="KW-1133">Transmembrane helix</keyword>
<comment type="similarity">
    <text evidence="8">Belongs to the binding-protein-dependent transport system permease family. LivHM subfamily.</text>
</comment>
<keyword evidence="5" id="KW-0029">Amino-acid transport</keyword>
<evidence type="ECO:0000256" key="8">
    <source>
        <dbReference type="ARBA" id="ARBA00037998"/>
    </source>
</evidence>
<proteinExistence type="inferred from homology"/>
<dbReference type="Pfam" id="PF02653">
    <property type="entry name" value="BPD_transp_2"/>
    <property type="match status" value="1"/>
</dbReference>
<reference evidence="11" key="1">
    <citation type="submission" date="2018-10" db="EMBL/GenBank/DDBJ databases">
        <authorList>
            <person name="Peiro R."/>
            <person name="Begona"/>
            <person name="Cbmso G."/>
            <person name="Lopez M."/>
            <person name="Gonzalez S."/>
            <person name="Sacristan E."/>
            <person name="Castillo E."/>
        </authorList>
    </citation>
    <scope>NUCLEOTIDE SEQUENCE [LARGE SCALE GENOMIC DNA]</scope>
</reference>
<feature type="transmembrane region" description="Helical" evidence="9">
    <location>
        <begin position="90"/>
        <end position="110"/>
    </location>
</feature>
<organism evidence="10 11">
    <name type="scientific">Rhodoplanes serenus</name>
    <dbReference type="NCBI Taxonomy" id="200615"/>
    <lineage>
        <taxon>Bacteria</taxon>
        <taxon>Pseudomonadati</taxon>
        <taxon>Pseudomonadota</taxon>
        <taxon>Alphaproteobacteria</taxon>
        <taxon>Hyphomicrobiales</taxon>
        <taxon>Nitrobacteraceae</taxon>
        <taxon>Rhodoplanes</taxon>
    </lineage>
</organism>
<dbReference type="GO" id="GO:0022857">
    <property type="term" value="F:transmembrane transporter activity"/>
    <property type="evidence" value="ECO:0007669"/>
    <property type="project" value="InterPro"/>
</dbReference>
<feature type="transmembrane region" description="Helical" evidence="9">
    <location>
        <begin position="59"/>
        <end position="78"/>
    </location>
</feature>
<gene>
    <name evidence="10" type="primary">livH_19</name>
    <name evidence="10" type="ORF">RHODGE_RHODGE_04877</name>
</gene>
<feature type="transmembrane region" description="Helical" evidence="9">
    <location>
        <begin position="188"/>
        <end position="212"/>
    </location>
</feature>
<feature type="transmembrane region" description="Helical" evidence="9">
    <location>
        <begin position="265"/>
        <end position="283"/>
    </location>
</feature>
<sequence length="288" mass="30082">MLHVELVLQGLVNGSMYAVIAVGLTLVYGLLRILHVAHAGLFTLGAYITVLITNATGSLPLAVAVSAVTVGVAGMLVYRLLYEPLLDRPPYVALIASIGLFICMEEGYRIVFGPYGNSFDTMQLTERINIGPIGMAAADAAMLVGAVVLLTGLGLLMKRTRFGVAWRATVTDPAMARAFGIDTVKVRYVNFFIASALAAAAGALVAVLNNLVEPTMGSVPSYKSLAIIVLGGLGNVGGTLAAALLLGVIEAYGTIYAGSFLDRDAIAFVFLIAVLMVRPQGLFATGRS</sequence>
<dbReference type="InterPro" id="IPR052157">
    <property type="entry name" value="BCAA_transport_permease"/>
</dbReference>
<evidence type="ECO:0000256" key="5">
    <source>
        <dbReference type="ARBA" id="ARBA00022970"/>
    </source>
</evidence>
<evidence type="ECO:0000313" key="10">
    <source>
        <dbReference type="EMBL" id="VCU11663.1"/>
    </source>
</evidence>
<dbReference type="RefSeq" id="WP_111386536.1">
    <property type="nucleotide sequence ID" value="NZ_NPEW01000175.1"/>
</dbReference>
<feature type="transmembrane region" description="Helical" evidence="9">
    <location>
        <begin position="130"/>
        <end position="157"/>
    </location>
</feature>
<keyword evidence="4 9" id="KW-0812">Transmembrane</keyword>
<accession>A0A327K107</accession>
<dbReference type="CDD" id="cd06582">
    <property type="entry name" value="TM_PBP1_LivH_like"/>
    <property type="match status" value="1"/>
</dbReference>
<evidence type="ECO:0000256" key="3">
    <source>
        <dbReference type="ARBA" id="ARBA00022475"/>
    </source>
</evidence>
<evidence type="ECO:0000256" key="2">
    <source>
        <dbReference type="ARBA" id="ARBA00022448"/>
    </source>
</evidence>
<keyword evidence="7 9" id="KW-0472">Membrane</keyword>
<evidence type="ECO:0000313" key="11">
    <source>
        <dbReference type="Proteomes" id="UP000289200"/>
    </source>
</evidence>
<evidence type="ECO:0000256" key="6">
    <source>
        <dbReference type="ARBA" id="ARBA00022989"/>
    </source>
</evidence>